<evidence type="ECO:0000256" key="5">
    <source>
        <dbReference type="ARBA" id="ARBA00048772"/>
    </source>
</evidence>
<dbReference type="InterPro" id="IPR006131">
    <property type="entry name" value="Asp_carbamoyltransf_Asp/Orn-bd"/>
</dbReference>
<evidence type="ECO:0000313" key="9">
    <source>
        <dbReference type="EMBL" id="TXC68664.1"/>
    </source>
</evidence>
<dbReference type="GO" id="GO:0016597">
    <property type="term" value="F:amino acid binding"/>
    <property type="evidence" value="ECO:0007669"/>
    <property type="project" value="InterPro"/>
</dbReference>
<dbReference type="Proteomes" id="UP000321129">
    <property type="component" value="Unassembled WGS sequence"/>
</dbReference>
<evidence type="ECO:0000256" key="3">
    <source>
        <dbReference type="ARBA" id="ARBA00013007"/>
    </source>
</evidence>
<keyword evidence="10" id="KW-1185">Reference proteome</keyword>
<evidence type="ECO:0000313" key="10">
    <source>
        <dbReference type="Proteomes" id="UP000321129"/>
    </source>
</evidence>
<reference evidence="9 10" key="1">
    <citation type="submission" date="2019-08" db="EMBL/GenBank/DDBJ databases">
        <title>Sphingorhabdus soil sp. nov., isolated from arctic soil.</title>
        <authorList>
            <person name="Liu Y."/>
        </authorList>
    </citation>
    <scope>NUCLEOTIDE SEQUENCE [LARGE SCALE GENOMIC DNA]</scope>
    <source>
        <strain evidence="9 10">D-2Q-5-6</strain>
    </source>
</reference>
<dbReference type="InterPro" id="IPR002292">
    <property type="entry name" value="Orn/put_carbamltrans"/>
</dbReference>
<comment type="similarity">
    <text evidence="2">Belongs to the aspartate/ornithine carbamoyltransferase superfamily. OTCase family.</text>
</comment>
<sequence length="292" mass="30903">MTNLLTIADLSREDLLAILALSESSGLGRPLADKGVALVFEKPSARTRNSTEMAVVQLGGHPIVLRHDEIGIGSRETPEDVARTLACYHAVIAARVFDHAILEAMAAATPTPILNMLSNRAHPLQAFADLLTVRQLHGSLVGVKIAYVGDANNVARSLAEACSKLDVAMTIASPDGYGFGADELAALPGVTQLSDPYEAVDGAQFVYTDVWVSMGQDAETATRAAAFADYGVTADLMAHADGAYFLHCLPAIRDGEVAAEVIDGPTSAVWRQAENRMHSARGALAWMVGIRP</sequence>
<feature type="domain" description="Aspartate/ornithine carbamoyltransferase carbamoyl-P binding" evidence="8">
    <location>
        <begin position="3"/>
        <end position="135"/>
    </location>
</feature>
<dbReference type="Pfam" id="PF02729">
    <property type="entry name" value="OTCace_N"/>
    <property type="match status" value="1"/>
</dbReference>
<dbReference type="GO" id="GO:0019240">
    <property type="term" value="P:citrulline biosynthetic process"/>
    <property type="evidence" value="ECO:0007669"/>
    <property type="project" value="TreeGrafter"/>
</dbReference>
<proteinExistence type="inferred from homology"/>
<protein>
    <recommendedName>
        <fullName evidence="3">ornithine carbamoyltransferase</fullName>
        <ecNumber evidence="3">2.1.3.3</ecNumber>
    </recommendedName>
</protein>
<dbReference type="OrthoDB" id="9802587at2"/>
<dbReference type="PANTHER" id="PTHR45753:SF3">
    <property type="entry name" value="ORNITHINE TRANSCARBAMYLASE, MITOCHONDRIAL"/>
    <property type="match status" value="1"/>
</dbReference>
<evidence type="ECO:0000256" key="1">
    <source>
        <dbReference type="ARBA" id="ARBA00003822"/>
    </source>
</evidence>
<dbReference type="AlphaFoldDB" id="A0A5C6U790"/>
<dbReference type="InterPro" id="IPR006132">
    <property type="entry name" value="Asp/Orn_carbamoyltranf_P-bd"/>
</dbReference>
<evidence type="ECO:0000259" key="7">
    <source>
        <dbReference type="Pfam" id="PF00185"/>
    </source>
</evidence>
<dbReference type="InterPro" id="IPR006130">
    <property type="entry name" value="Asp/Orn_carbamoylTrfase"/>
</dbReference>
<evidence type="ECO:0000256" key="4">
    <source>
        <dbReference type="ARBA" id="ARBA00022679"/>
    </source>
</evidence>
<dbReference type="InterPro" id="IPR036901">
    <property type="entry name" value="Asp/Orn_carbamoylTrfase_sf"/>
</dbReference>
<dbReference type="GO" id="GO:0042450">
    <property type="term" value="P:L-arginine biosynthetic process via ornithine"/>
    <property type="evidence" value="ECO:0007669"/>
    <property type="project" value="TreeGrafter"/>
</dbReference>
<dbReference type="EC" id="2.1.3.3" evidence="3"/>
<evidence type="ECO:0000256" key="6">
    <source>
        <dbReference type="RuleBase" id="RU003634"/>
    </source>
</evidence>
<comment type="caution">
    <text evidence="9">The sequence shown here is derived from an EMBL/GenBank/DDBJ whole genome shotgun (WGS) entry which is preliminary data.</text>
</comment>
<organism evidence="9 10">
    <name type="scientific">Flavisphingopyxis soli</name>
    <dbReference type="NCBI Taxonomy" id="2601267"/>
    <lineage>
        <taxon>Bacteria</taxon>
        <taxon>Pseudomonadati</taxon>
        <taxon>Pseudomonadota</taxon>
        <taxon>Alphaproteobacteria</taxon>
        <taxon>Sphingomonadales</taxon>
        <taxon>Sphingopyxidaceae</taxon>
        <taxon>Flavisphingopyxis</taxon>
    </lineage>
</organism>
<dbReference type="RefSeq" id="WP_147122617.1">
    <property type="nucleotide sequence ID" value="NZ_VOPY01000002.1"/>
</dbReference>
<name>A0A5C6U790_9SPHN</name>
<comment type="catalytic activity">
    <reaction evidence="5">
        <text>carbamoyl phosphate + L-ornithine = L-citrulline + phosphate + H(+)</text>
        <dbReference type="Rhea" id="RHEA:19513"/>
        <dbReference type="ChEBI" id="CHEBI:15378"/>
        <dbReference type="ChEBI" id="CHEBI:43474"/>
        <dbReference type="ChEBI" id="CHEBI:46911"/>
        <dbReference type="ChEBI" id="CHEBI:57743"/>
        <dbReference type="ChEBI" id="CHEBI:58228"/>
        <dbReference type="EC" id="2.1.3.3"/>
    </reaction>
</comment>
<dbReference type="EMBL" id="VOPY01000002">
    <property type="protein sequence ID" value="TXC68664.1"/>
    <property type="molecule type" value="Genomic_DNA"/>
</dbReference>
<dbReference type="SUPFAM" id="SSF53671">
    <property type="entry name" value="Aspartate/ornithine carbamoyltransferase"/>
    <property type="match status" value="1"/>
</dbReference>
<dbReference type="PANTHER" id="PTHR45753">
    <property type="entry name" value="ORNITHINE CARBAMOYLTRANSFERASE, MITOCHONDRIAL"/>
    <property type="match status" value="1"/>
</dbReference>
<dbReference type="PRINTS" id="PR00100">
    <property type="entry name" value="AOTCASE"/>
</dbReference>
<dbReference type="Gene3D" id="3.40.50.1370">
    <property type="entry name" value="Aspartate/ornithine carbamoyltransferase"/>
    <property type="match status" value="2"/>
</dbReference>
<dbReference type="GO" id="GO:0004585">
    <property type="term" value="F:ornithine carbamoyltransferase activity"/>
    <property type="evidence" value="ECO:0007669"/>
    <property type="project" value="UniProtKB-EC"/>
</dbReference>
<dbReference type="PRINTS" id="PR00102">
    <property type="entry name" value="OTCASE"/>
</dbReference>
<feature type="domain" description="Aspartate/ornithine carbamoyltransferase Asp/Orn-binding" evidence="7">
    <location>
        <begin position="142"/>
        <end position="287"/>
    </location>
</feature>
<accession>A0A5C6U790</accession>
<keyword evidence="4 6" id="KW-0808">Transferase</keyword>
<gene>
    <name evidence="9" type="ORF">FSZ31_06670</name>
</gene>
<dbReference type="Pfam" id="PF00185">
    <property type="entry name" value="OTCace"/>
    <property type="match status" value="1"/>
</dbReference>
<dbReference type="NCBIfam" id="NF001986">
    <property type="entry name" value="PRK00779.1"/>
    <property type="match status" value="1"/>
</dbReference>
<evidence type="ECO:0000256" key="2">
    <source>
        <dbReference type="ARBA" id="ARBA00007805"/>
    </source>
</evidence>
<comment type="function">
    <text evidence="1">Reversibly catalyzes the transfer of the carbamoyl group from carbamoyl phosphate (CP) to the N(epsilon) atom of ornithine (ORN) to produce L-citrulline.</text>
</comment>
<evidence type="ECO:0000259" key="8">
    <source>
        <dbReference type="Pfam" id="PF02729"/>
    </source>
</evidence>
<dbReference type="FunFam" id="3.40.50.1370:FF:000008">
    <property type="entry name" value="Ornithine carbamoyltransferase"/>
    <property type="match status" value="1"/>
</dbReference>